<dbReference type="PATRIC" id="fig|46429.4.peg.177"/>
<proteinExistence type="predicted"/>
<sequence length="361" mass="39449">MPIHQPSGPATEPAVDTSSQPSADLVALSSNELMVARRLAYDPENDALGEGDLWVEYMESEDDCMAARQIVPFDTFTLSVWHTLAADMFEERSDERDASQIDQLIERRGLFPHDPANGPRRIALPAIELQIALEKDIKAGSCRIANARIRVDALDQLSGMEPDFYTNPEAISTAGWDALSVTIFEQTCTAPTGGRFGNIFDQPDLTTGTPLAHARAQLFELQTALATAKRSRRQDPVFKIYVRSMMDELLAMPPLLEAIHNDHSGAFRIVAAFLDDHHPEWSEGLSKNQAFSPLLPLPVDWNGHVDIVGLVQDSRARMSAETVGVAPQFFGLYAGRRDGSSVWLGAAACEADAHALVTGLG</sequence>
<evidence type="ECO:0000313" key="2">
    <source>
        <dbReference type="EMBL" id="KEQ55538.1"/>
    </source>
</evidence>
<evidence type="ECO:0000313" key="3">
    <source>
        <dbReference type="Proteomes" id="UP000028411"/>
    </source>
</evidence>
<organism evidence="2 3">
    <name type="scientific">Sphingobium chlorophenolicum</name>
    <dbReference type="NCBI Taxonomy" id="46429"/>
    <lineage>
        <taxon>Bacteria</taxon>
        <taxon>Pseudomonadati</taxon>
        <taxon>Pseudomonadota</taxon>
        <taxon>Alphaproteobacteria</taxon>
        <taxon>Sphingomonadales</taxon>
        <taxon>Sphingomonadaceae</taxon>
        <taxon>Sphingobium</taxon>
    </lineage>
</organism>
<gene>
    <name evidence="2" type="ORF">BV95_00177</name>
</gene>
<dbReference type="Proteomes" id="UP000028411">
    <property type="component" value="Unassembled WGS sequence"/>
</dbReference>
<evidence type="ECO:0000256" key="1">
    <source>
        <dbReference type="SAM" id="MobiDB-lite"/>
    </source>
</evidence>
<feature type="region of interest" description="Disordered" evidence="1">
    <location>
        <begin position="1"/>
        <end position="21"/>
    </location>
</feature>
<dbReference type="OrthoDB" id="7460439at2"/>
<name>A0A081RK15_SPHCR</name>
<dbReference type="RefSeq" id="WP_013846875.1">
    <property type="nucleotide sequence ID" value="NZ_JFHR01000001.1"/>
</dbReference>
<dbReference type="AlphaFoldDB" id="A0A081RK15"/>
<dbReference type="EMBL" id="JFHR01000001">
    <property type="protein sequence ID" value="KEQ55538.1"/>
    <property type="molecule type" value="Genomic_DNA"/>
</dbReference>
<protein>
    <submittedName>
        <fullName evidence="2">Uncharacterized protein</fullName>
    </submittedName>
</protein>
<reference evidence="2 3" key="1">
    <citation type="submission" date="2014-02" db="EMBL/GenBank/DDBJ databases">
        <title>Whole genome sequence of Sphingobium chlorophenolicum NBRC 16172.</title>
        <authorList>
            <person name="Gan H.M."/>
            <person name="Gan H.Y."/>
            <person name="Chew T.H."/>
            <person name="Savka M.A."/>
        </authorList>
    </citation>
    <scope>NUCLEOTIDE SEQUENCE [LARGE SCALE GENOMIC DNA]</scope>
    <source>
        <strain evidence="2 3">NBRC 16172</strain>
    </source>
</reference>
<accession>A0A081RK15</accession>
<comment type="caution">
    <text evidence="2">The sequence shown here is derived from an EMBL/GenBank/DDBJ whole genome shotgun (WGS) entry which is preliminary data.</text>
</comment>